<protein>
    <submittedName>
        <fullName evidence="2">Uncharacterized protein</fullName>
    </submittedName>
</protein>
<evidence type="ECO:0000313" key="2">
    <source>
        <dbReference type="EMBL" id="SVD73510.1"/>
    </source>
</evidence>
<accession>A0A382XRP0</accession>
<feature type="region of interest" description="Disordered" evidence="1">
    <location>
        <begin position="23"/>
        <end position="53"/>
    </location>
</feature>
<proteinExistence type="predicted"/>
<reference evidence="2" key="1">
    <citation type="submission" date="2018-05" db="EMBL/GenBank/DDBJ databases">
        <authorList>
            <person name="Lanie J.A."/>
            <person name="Ng W.-L."/>
            <person name="Kazmierczak K.M."/>
            <person name="Andrzejewski T.M."/>
            <person name="Davidsen T.M."/>
            <person name="Wayne K.J."/>
            <person name="Tettelin H."/>
            <person name="Glass J.I."/>
            <person name="Rusch D."/>
            <person name="Podicherti R."/>
            <person name="Tsui H.-C.T."/>
            <person name="Winkler M.E."/>
        </authorList>
    </citation>
    <scope>NUCLEOTIDE SEQUENCE</scope>
</reference>
<feature type="non-terminal residue" evidence="2">
    <location>
        <position position="53"/>
    </location>
</feature>
<gene>
    <name evidence="2" type="ORF">METZ01_LOCUS426364</name>
</gene>
<dbReference type="EMBL" id="UINC01169797">
    <property type="protein sequence ID" value="SVD73510.1"/>
    <property type="molecule type" value="Genomic_DNA"/>
</dbReference>
<organism evidence="2">
    <name type="scientific">marine metagenome</name>
    <dbReference type="NCBI Taxonomy" id="408172"/>
    <lineage>
        <taxon>unclassified sequences</taxon>
        <taxon>metagenomes</taxon>
        <taxon>ecological metagenomes</taxon>
    </lineage>
</organism>
<evidence type="ECO:0000256" key="1">
    <source>
        <dbReference type="SAM" id="MobiDB-lite"/>
    </source>
</evidence>
<name>A0A382XRP0_9ZZZZ</name>
<sequence>MLEKLEAGFCFYRAAGHEVSAWGPGPAKPAGLTTGWTRATDGQADPTRAVAVA</sequence>
<dbReference type="AlphaFoldDB" id="A0A382XRP0"/>